<dbReference type="Proteomes" id="UP000830583">
    <property type="component" value="Chromosome"/>
</dbReference>
<gene>
    <name evidence="1" type="ORF">M0M57_13970</name>
</gene>
<dbReference type="EMBL" id="CP096205">
    <property type="protein sequence ID" value="UPQ78721.1"/>
    <property type="molecule type" value="Genomic_DNA"/>
</dbReference>
<reference evidence="1" key="1">
    <citation type="submission" date="2022-04" db="EMBL/GenBank/DDBJ databases">
        <title>Consumption of N2O by Flavobacterium azooxidireducens sp. nov. isolated from Decomposing Leaf Litter of Phragmites australis (Cav.).</title>
        <authorList>
            <person name="Behrendt U."/>
            <person name="Spanner T."/>
            <person name="Augustin J."/>
            <person name="Horn M.A."/>
            <person name="Kolb S."/>
            <person name="Ulrich A."/>
        </authorList>
    </citation>
    <scope>NUCLEOTIDE SEQUENCE</scope>
    <source>
        <strain evidence="1">IGB 4-14</strain>
    </source>
</reference>
<organism evidence="1 2">
    <name type="scientific">Flavobacterium azooxidireducens</name>
    <dbReference type="NCBI Taxonomy" id="1871076"/>
    <lineage>
        <taxon>Bacteria</taxon>
        <taxon>Pseudomonadati</taxon>
        <taxon>Bacteroidota</taxon>
        <taxon>Flavobacteriia</taxon>
        <taxon>Flavobacteriales</taxon>
        <taxon>Flavobacteriaceae</taxon>
        <taxon>Flavobacterium</taxon>
    </lineage>
</organism>
<sequence>MINIEHHENFKKLLNSSKDYETIGLGNPNAKILFVGKEAGIEIEYCDNLQDIFERLKNFHGSTFQWKSNQFDYSNNPKMLKELSDTWQNYQQLFSNIYENEKNSLNATFLKKVFTTEMSNLPSKTTGGAKKNPFFKEELNNRKNSFFNSDFIKAFPVVVLACNDYIKNDEKNREINNIFGVKYSGEFKEYSKGNWFFIHYNDEKTKLVIHTRQLSANVNNDLLSDIGKVIKRHLKKLNLFE</sequence>
<proteinExistence type="predicted"/>
<name>A0ABY4KD53_9FLAO</name>
<dbReference type="RefSeq" id="WP_248433669.1">
    <property type="nucleotide sequence ID" value="NZ_CP096205.1"/>
</dbReference>
<evidence type="ECO:0000313" key="2">
    <source>
        <dbReference type="Proteomes" id="UP000830583"/>
    </source>
</evidence>
<accession>A0ABY4KD53</accession>
<evidence type="ECO:0008006" key="3">
    <source>
        <dbReference type="Google" id="ProtNLM"/>
    </source>
</evidence>
<keyword evidence="2" id="KW-1185">Reference proteome</keyword>
<protein>
    <recommendedName>
        <fullName evidence="3">DUF4942 domain-containing protein</fullName>
    </recommendedName>
</protein>
<evidence type="ECO:0000313" key="1">
    <source>
        <dbReference type="EMBL" id="UPQ78721.1"/>
    </source>
</evidence>